<dbReference type="InterPro" id="IPR052160">
    <property type="entry name" value="Gypsy_RT_Integrase-like"/>
</dbReference>
<dbReference type="InterPro" id="IPR001584">
    <property type="entry name" value="Integrase_cat-core"/>
</dbReference>
<dbReference type="GO" id="GO:0003676">
    <property type="term" value="F:nucleic acid binding"/>
    <property type="evidence" value="ECO:0007669"/>
    <property type="project" value="InterPro"/>
</dbReference>
<dbReference type="GO" id="GO:0015074">
    <property type="term" value="P:DNA integration"/>
    <property type="evidence" value="ECO:0007669"/>
    <property type="project" value="InterPro"/>
</dbReference>
<dbReference type="PANTHER" id="PTHR47266">
    <property type="entry name" value="ENDONUCLEASE-RELATED"/>
    <property type="match status" value="1"/>
</dbReference>
<evidence type="ECO:0000259" key="1">
    <source>
        <dbReference type="PROSITE" id="PS50994"/>
    </source>
</evidence>
<dbReference type="AlphaFoldDB" id="A0AAD8KZN6"/>
<protein>
    <recommendedName>
        <fullName evidence="1">Integrase catalytic domain-containing protein</fullName>
    </recommendedName>
</protein>
<dbReference type="Pfam" id="PF00665">
    <property type="entry name" value="rve"/>
    <property type="match status" value="1"/>
</dbReference>
<dbReference type="Gene3D" id="3.30.420.10">
    <property type="entry name" value="Ribonuclease H-like superfamily/Ribonuclease H"/>
    <property type="match status" value="1"/>
</dbReference>
<reference evidence="2" key="1">
    <citation type="journal article" date="2023" name="bioRxiv">
        <title>Improved chromosome-level genome assembly for marigold (Tagetes erecta).</title>
        <authorList>
            <person name="Jiang F."/>
            <person name="Yuan L."/>
            <person name="Wang S."/>
            <person name="Wang H."/>
            <person name="Xu D."/>
            <person name="Wang A."/>
            <person name="Fan W."/>
        </authorList>
    </citation>
    <scope>NUCLEOTIDE SEQUENCE</scope>
    <source>
        <strain evidence="2">WSJ</strain>
        <tissue evidence="2">Leaf</tissue>
    </source>
</reference>
<evidence type="ECO:0000313" key="2">
    <source>
        <dbReference type="EMBL" id="KAK1431878.1"/>
    </source>
</evidence>
<dbReference type="PROSITE" id="PS50994">
    <property type="entry name" value="INTEGRASE"/>
    <property type="match status" value="1"/>
</dbReference>
<organism evidence="2 3">
    <name type="scientific">Tagetes erecta</name>
    <name type="common">African marigold</name>
    <dbReference type="NCBI Taxonomy" id="13708"/>
    <lineage>
        <taxon>Eukaryota</taxon>
        <taxon>Viridiplantae</taxon>
        <taxon>Streptophyta</taxon>
        <taxon>Embryophyta</taxon>
        <taxon>Tracheophyta</taxon>
        <taxon>Spermatophyta</taxon>
        <taxon>Magnoliopsida</taxon>
        <taxon>eudicotyledons</taxon>
        <taxon>Gunneridae</taxon>
        <taxon>Pentapetalae</taxon>
        <taxon>asterids</taxon>
        <taxon>campanulids</taxon>
        <taxon>Asterales</taxon>
        <taxon>Asteraceae</taxon>
        <taxon>Asteroideae</taxon>
        <taxon>Heliantheae alliance</taxon>
        <taxon>Tageteae</taxon>
        <taxon>Tagetes</taxon>
    </lineage>
</organism>
<dbReference type="InterPro" id="IPR012337">
    <property type="entry name" value="RNaseH-like_sf"/>
</dbReference>
<feature type="domain" description="Integrase catalytic" evidence="1">
    <location>
        <begin position="1"/>
        <end position="145"/>
    </location>
</feature>
<sequence length="291" mass="33392">MGPFPTSYGNKYILVAVDYVSKWAEAQALPTNDARVVVKFLKKLFSRFGAPKALISDHGTHFCNSQLERALSRYGVNHRFSTPYHPQTSGQVEVTNRGIKRILEKTVSENRKDWSEKLDDALWAFRTAYKTPIGTTPFRLIYGKACHLPVELEHKAYWALKAVNLDLTNSGDTRFLQIHELEELRNQAYANSTIYKERTKNLHDRCLKDHKEFQVGDRVLLYNSRLRLFPGKLKSRWSGPYTVKKVFPYGTVEISHDDGGVFKVNGHRLKVYVEGPIDMALEVLALHPKNK</sequence>
<evidence type="ECO:0000313" key="3">
    <source>
        <dbReference type="Proteomes" id="UP001229421"/>
    </source>
</evidence>
<proteinExistence type="predicted"/>
<dbReference type="EMBL" id="JAUHHV010000002">
    <property type="protein sequence ID" value="KAK1431878.1"/>
    <property type="molecule type" value="Genomic_DNA"/>
</dbReference>
<dbReference type="InterPro" id="IPR036397">
    <property type="entry name" value="RNaseH_sf"/>
</dbReference>
<dbReference type="SUPFAM" id="SSF53098">
    <property type="entry name" value="Ribonuclease H-like"/>
    <property type="match status" value="1"/>
</dbReference>
<comment type="caution">
    <text evidence="2">The sequence shown here is derived from an EMBL/GenBank/DDBJ whole genome shotgun (WGS) entry which is preliminary data.</text>
</comment>
<gene>
    <name evidence="2" type="ORF">QVD17_08636</name>
</gene>
<accession>A0AAD8KZN6</accession>
<dbReference type="Proteomes" id="UP001229421">
    <property type="component" value="Unassembled WGS sequence"/>
</dbReference>
<name>A0AAD8KZN6_TARER</name>
<keyword evidence="3" id="KW-1185">Reference proteome</keyword>